<dbReference type="InterPro" id="IPR050140">
    <property type="entry name" value="SRY-related_HMG-box_TF-like"/>
</dbReference>
<evidence type="ECO:0000256" key="9">
    <source>
        <dbReference type="ARBA" id="ARBA00023163"/>
    </source>
</evidence>
<dbReference type="GeneID" id="110232834"/>
<dbReference type="GO" id="GO:0030154">
    <property type="term" value="P:cell differentiation"/>
    <property type="evidence" value="ECO:0007669"/>
    <property type="project" value="UniProtKB-KW"/>
</dbReference>
<feature type="compositionally biased region" description="Basic and acidic residues" evidence="14">
    <location>
        <begin position="116"/>
        <end position="156"/>
    </location>
</feature>
<dbReference type="InterPro" id="IPR036910">
    <property type="entry name" value="HMG_box_dom_sf"/>
</dbReference>
<keyword evidence="8" id="KW-0010">Activator</keyword>
<evidence type="ECO:0000256" key="4">
    <source>
        <dbReference type="ARBA" id="ARBA00022782"/>
    </source>
</evidence>
<dbReference type="GO" id="GO:0001228">
    <property type="term" value="F:DNA-binding transcription activator activity, RNA polymerase II-specific"/>
    <property type="evidence" value="ECO:0007669"/>
    <property type="project" value="TreeGrafter"/>
</dbReference>
<keyword evidence="7 13" id="KW-0238">DNA-binding</keyword>
<feature type="domain" description="HMG box" evidence="15">
    <location>
        <begin position="7"/>
        <end position="75"/>
    </location>
</feature>
<comment type="function">
    <text evidence="12">Transcriptional regulator that controls a genetic switch in male development. It is necessary and sufficient for initiating male sex determination by directing the development of supporting cell precursors (pre-Sertoli cells) as Sertoli rather than granulosa cells. Involved in different aspects of gene regulation including promoter activation or repression. Binds to the DNA consensus sequence 5'-[AT]AACAA[AT]-3'. SRY HMG box recognizes DNA by partial intercalation in the minor groove and promotes DNA bending. Also involved in pre-mRNA splicing. In male adult brain involved in the maintenance of motor functions of dopaminergic neurons.</text>
</comment>
<dbReference type="PROSITE" id="PS50118">
    <property type="entry name" value="HMG_BOX_2"/>
    <property type="match status" value="1"/>
</dbReference>
<evidence type="ECO:0000259" key="15">
    <source>
        <dbReference type="PROSITE" id="PS50118"/>
    </source>
</evidence>
<dbReference type="PANTHER" id="PTHR10270">
    <property type="entry name" value="SOX TRANSCRIPTION FACTOR"/>
    <property type="match status" value="1"/>
</dbReference>
<dbReference type="GO" id="GO:0005516">
    <property type="term" value="F:calmodulin binding"/>
    <property type="evidence" value="ECO:0007669"/>
    <property type="project" value="UniProtKB-KW"/>
</dbReference>
<reference evidence="16" key="1">
    <citation type="submission" date="2022-11" db="UniProtKB">
        <authorList>
            <consortium name="EnsemblMetazoa"/>
        </authorList>
    </citation>
    <scope>IDENTIFICATION</scope>
</reference>
<evidence type="ECO:0000256" key="11">
    <source>
        <dbReference type="ARBA" id="ARBA00032498"/>
    </source>
</evidence>
<dbReference type="KEGG" id="epa:110232834"/>
<comment type="subcellular location">
    <subcellularLocation>
        <location evidence="1">Nucleus speckle</location>
    </subcellularLocation>
</comment>
<dbReference type="EnsemblMetazoa" id="XM_021038053.2">
    <property type="protein sequence ID" value="XP_020893712.1"/>
    <property type="gene ID" value="LOC110232834"/>
</dbReference>
<evidence type="ECO:0000313" key="17">
    <source>
        <dbReference type="Proteomes" id="UP000887567"/>
    </source>
</evidence>
<dbReference type="OrthoDB" id="6247875at2759"/>
<dbReference type="GO" id="GO:0000978">
    <property type="term" value="F:RNA polymerase II cis-regulatory region sequence-specific DNA binding"/>
    <property type="evidence" value="ECO:0007669"/>
    <property type="project" value="TreeGrafter"/>
</dbReference>
<dbReference type="Pfam" id="PF00505">
    <property type="entry name" value="HMG_box"/>
    <property type="match status" value="1"/>
</dbReference>
<evidence type="ECO:0000256" key="13">
    <source>
        <dbReference type="PROSITE-ProRule" id="PRU00267"/>
    </source>
</evidence>
<evidence type="ECO:0000256" key="2">
    <source>
        <dbReference type="ARBA" id="ARBA00005998"/>
    </source>
</evidence>
<dbReference type="RefSeq" id="XP_020893712.1">
    <property type="nucleotide sequence ID" value="XM_021038053.2"/>
</dbReference>
<evidence type="ECO:0000256" key="8">
    <source>
        <dbReference type="ARBA" id="ARBA00023159"/>
    </source>
</evidence>
<evidence type="ECO:0000256" key="3">
    <source>
        <dbReference type="ARBA" id="ARBA00019052"/>
    </source>
</evidence>
<dbReference type="CDD" id="cd22004">
    <property type="entry name" value="HMG-box_SOX"/>
    <property type="match status" value="1"/>
</dbReference>
<name>A0A913WT45_EXADI</name>
<evidence type="ECO:0000256" key="10">
    <source>
        <dbReference type="ARBA" id="ARBA00023242"/>
    </source>
</evidence>
<feature type="region of interest" description="Disordered" evidence="14">
    <location>
        <begin position="115"/>
        <end position="183"/>
    </location>
</feature>
<dbReference type="AlphaFoldDB" id="A0A913WT45"/>
<feature type="compositionally biased region" description="Acidic residues" evidence="14">
    <location>
        <begin position="172"/>
        <end position="183"/>
    </location>
</feature>
<evidence type="ECO:0000256" key="7">
    <source>
        <dbReference type="ARBA" id="ARBA00023125"/>
    </source>
</evidence>
<keyword evidence="6" id="KW-0726">Sexual differentiation</keyword>
<dbReference type="Proteomes" id="UP000887567">
    <property type="component" value="Unplaced"/>
</dbReference>
<dbReference type="InterPro" id="IPR009071">
    <property type="entry name" value="HMG_box_dom"/>
</dbReference>
<organism evidence="16 17">
    <name type="scientific">Exaiptasia diaphana</name>
    <name type="common">Tropical sea anemone</name>
    <name type="synonym">Aiptasia pulchella</name>
    <dbReference type="NCBI Taxonomy" id="2652724"/>
    <lineage>
        <taxon>Eukaryota</taxon>
        <taxon>Metazoa</taxon>
        <taxon>Cnidaria</taxon>
        <taxon>Anthozoa</taxon>
        <taxon>Hexacorallia</taxon>
        <taxon>Actiniaria</taxon>
        <taxon>Aiptasiidae</taxon>
        <taxon>Exaiptasia</taxon>
    </lineage>
</organism>
<keyword evidence="4" id="KW-0221">Differentiation</keyword>
<keyword evidence="17" id="KW-1185">Reference proteome</keyword>
<proteinExistence type="inferred from homology"/>
<evidence type="ECO:0000256" key="12">
    <source>
        <dbReference type="ARBA" id="ARBA00045821"/>
    </source>
</evidence>
<keyword evidence="10 13" id="KW-0539">Nucleus</keyword>
<protein>
    <recommendedName>
        <fullName evidence="3">Sex-determining region Y protein</fullName>
    </recommendedName>
    <alternativeName>
        <fullName evidence="11">Testis-determining factor</fullName>
    </alternativeName>
</protein>
<evidence type="ECO:0000256" key="5">
    <source>
        <dbReference type="ARBA" id="ARBA00022860"/>
    </source>
</evidence>
<accession>A0A913WT45</accession>
<evidence type="ECO:0000256" key="6">
    <source>
        <dbReference type="ARBA" id="ARBA00022928"/>
    </source>
</evidence>
<dbReference type="Gene3D" id="1.10.30.10">
    <property type="entry name" value="High mobility group box domain"/>
    <property type="match status" value="1"/>
</dbReference>
<evidence type="ECO:0000313" key="16">
    <source>
        <dbReference type="EnsemblMetazoa" id="XP_020893712.1"/>
    </source>
</evidence>
<dbReference type="GO" id="GO:0007548">
    <property type="term" value="P:sex differentiation"/>
    <property type="evidence" value="ECO:0007669"/>
    <property type="project" value="UniProtKB-KW"/>
</dbReference>
<feature type="DNA-binding region" description="HMG box" evidence="13">
    <location>
        <begin position="7"/>
        <end position="75"/>
    </location>
</feature>
<dbReference type="FunFam" id="1.10.30.10:FF:000002">
    <property type="entry name" value="transcription factor Sox-2"/>
    <property type="match status" value="1"/>
</dbReference>
<dbReference type="SMART" id="SM00398">
    <property type="entry name" value="HMG"/>
    <property type="match status" value="1"/>
</dbReference>
<dbReference type="SUPFAM" id="SSF47095">
    <property type="entry name" value="HMG-box"/>
    <property type="match status" value="1"/>
</dbReference>
<keyword evidence="5" id="KW-0112">Calmodulin-binding</keyword>
<dbReference type="PANTHER" id="PTHR10270:SF161">
    <property type="entry name" value="SEX-DETERMINING REGION Y PROTEIN"/>
    <property type="match status" value="1"/>
</dbReference>
<evidence type="ECO:0000256" key="14">
    <source>
        <dbReference type="SAM" id="MobiDB-lite"/>
    </source>
</evidence>
<dbReference type="GO" id="GO:0016607">
    <property type="term" value="C:nuclear speck"/>
    <property type="evidence" value="ECO:0007669"/>
    <property type="project" value="UniProtKB-SubCell"/>
</dbReference>
<keyword evidence="9" id="KW-0804">Transcription</keyword>
<comment type="similarity">
    <text evidence="2">Belongs to the SRY family.</text>
</comment>
<sequence length="279" mass="32250">MATETHIKRPMNAFMIWSSKKRRELARENPKLHNSEISKILGSEWRKLTEDERQKFFAEAKLLNELHMIEHPNYKYRPKRRIKRRSLSRQNCELSCFCHDHVGKTYASTANMENIHSPHRDACPEESAEARLKVEEQQEGKEEAFGISDIKEERPDSPASETSIKHSVSDMTSEDATNDEDDELVHDFHPSSFHPYHPREGPHFVSSFVPSQLFWPTKYRSYAMPTPTAPAAILCTCCASVPTRGFIHHAPHPEAVYSAIEKRGHRNSSKTPSYRNPKW</sequence>
<evidence type="ECO:0000256" key="1">
    <source>
        <dbReference type="ARBA" id="ARBA00004324"/>
    </source>
</evidence>